<evidence type="ECO:0000313" key="6">
    <source>
        <dbReference type="EMBL" id="KAK4131265.1"/>
    </source>
</evidence>
<comment type="caution">
    <text evidence="6">The sequence shown here is derived from an EMBL/GenBank/DDBJ whole genome shotgun (WGS) entry which is preliminary data.</text>
</comment>
<dbReference type="AlphaFoldDB" id="A0AAN6UE31"/>
<comment type="pathway">
    <text evidence="4">Protein modification; protein ubiquitination.</text>
</comment>
<feature type="domain" description="SKP1 component dimerisation" evidence="5">
    <location>
        <begin position="120"/>
        <end position="165"/>
    </location>
</feature>
<dbReference type="Gene3D" id="3.30.710.10">
    <property type="entry name" value="Potassium Channel Kv1.1, Chain A"/>
    <property type="match status" value="1"/>
</dbReference>
<dbReference type="InterPro" id="IPR001232">
    <property type="entry name" value="SKP1-like"/>
</dbReference>
<sequence>MTLTILKVQNTANGQGKVFEVECLAAEHSAVLHTLVGDFAEDQLEDAIIPIQIDISDDGLASVMQWMHEHKHDTKVREPSGSTEDQAVDLTAWDRQFFGAMESPMLFEVLVAANYLEIMPLLRQGCQVAAGMICGKSTVEIRGILNIENDFTPEEEEAVRKEKTWLYMTALADDAR</sequence>
<dbReference type="SUPFAM" id="SSF81382">
    <property type="entry name" value="Skp1 dimerisation domain-like"/>
    <property type="match status" value="1"/>
</dbReference>
<dbReference type="SMART" id="SM00512">
    <property type="entry name" value="Skp1"/>
    <property type="match status" value="1"/>
</dbReference>
<dbReference type="InterPro" id="IPR011333">
    <property type="entry name" value="SKP1/BTB/POZ_sf"/>
</dbReference>
<accession>A0AAN6UE31</accession>
<evidence type="ECO:0000313" key="7">
    <source>
        <dbReference type="Proteomes" id="UP001304895"/>
    </source>
</evidence>
<evidence type="ECO:0000256" key="4">
    <source>
        <dbReference type="PIRNR" id="PIRNR028729"/>
    </source>
</evidence>
<dbReference type="InterPro" id="IPR016897">
    <property type="entry name" value="SKP1"/>
</dbReference>
<dbReference type="PIRSF" id="PIRSF028729">
    <property type="entry name" value="E3_ubiquit_lig_SCF_Skp"/>
    <property type="match status" value="1"/>
</dbReference>
<dbReference type="EMBL" id="MU853426">
    <property type="protein sequence ID" value="KAK4131265.1"/>
    <property type="molecule type" value="Genomic_DNA"/>
</dbReference>
<dbReference type="InterPro" id="IPR036296">
    <property type="entry name" value="SKP1-like_dim_sf"/>
</dbReference>
<evidence type="ECO:0000259" key="5">
    <source>
        <dbReference type="Pfam" id="PF01466"/>
    </source>
</evidence>
<dbReference type="Pfam" id="PF01466">
    <property type="entry name" value="Skp1"/>
    <property type="match status" value="1"/>
</dbReference>
<comment type="similarity">
    <text evidence="1 4">Belongs to the SKP1 family.</text>
</comment>
<evidence type="ECO:0000256" key="2">
    <source>
        <dbReference type="ARBA" id="ARBA00022786"/>
    </source>
</evidence>
<dbReference type="Proteomes" id="UP001304895">
    <property type="component" value="Unassembled WGS sequence"/>
</dbReference>
<organism evidence="6 7">
    <name type="scientific">Trichocladium antarcticum</name>
    <dbReference type="NCBI Taxonomy" id="1450529"/>
    <lineage>
        <taxon>Eukaryota</taxon>
        <taxon>Fungi</taxon>
        <taxon>Dikarya</taxon>
        <taxon>Ascomycota</taxon>
        <taxon>Pezizomycotina</taxon>
        <taxon>Sordariomycetes</taxon>
        <taxon>Sordariomycetidae</taxon>
        <taxon>Sordariales</taxon>
        <taxon>Chaetomiaceae</taxon>
        <taxon>Trichocladium</taxon>
    </lineage>
</organism>
<evidence type="ECO:0000256" key="1">
    <source>
        <dbReference type="ARBA" id="ARBA00009993"/>
    </source>
</evidence>
<dbReference type="InterPro" id="IPR016072">
    <property type="entry name" value="Skp1_comp_dimer"/>
</dbReference>
<name>A0AAN6UE31_9PEZI</name>
<comment type="subunit">
    <text evidence="4">Component of the SCF (SKP1-CUL1-F-box protein) E3 ubiquitin ligase complexes.</text>
</comment>
<keyword evidence="7" id="KW-1185">Reference proteome</keyword>
<dbReference type="GO" id="GO:0006511">
    <property type="term" value="P:ubiquitin-dependent protein catabolic process"/>
    <property type="evidence" value="ECO:0007669"/>
    <property type="project" value="InterPro"/>
</dbReference>
<comment type="function">
    <text evidence="3">Essential component of the SCF (SKP1-CUL1-F-box protein) E3 ubiquitin ligase complexes, which mediate the ubiquitination and subsequent proteasomal degradation of target proteins. Controls sulfur metabolite repression, probably by mediating the inactivation or degradation of the metR transcription factor.</text>
</comment>
<protein>
    <recommendedName>
        <fullName evidence="4">E3 ubiquitin ligase complex SCF subunit</fullName>
    </recommendedName>
</protein>
<proteinExistence type="inferred from homology"/>
<gene>
    <name evidence="6" type="ORF">BT67DRAFT_436411</name>
</gene>
<dbReference type="PANTHER" id="PTHR11165">
    <property type="entry name" value="SKP1"/>
    <property type="match status" value="1"/>
</dbReference>
<dbReference type="SUPFAM" id="SSF54695">
    <property type="entry name" value="POZ domain"/>
    <property type="match status" value="1"/>
</dbReference>
<keyword evidence="2 4" id="KW-0833">Ubl conjugation pathway</keyword>
<reference evidence="6" key="1">
    <citation type="journal article" date="2023" name="Mol. Phylogenet. Evol.">
        <title>Genome-scale phylogeny and comparative genomics of the fungal order Sordariales.</title>
        <authorList>
            <person name="Hensen N."/>
            <person name="Bonometti L."/>
            <person name="Westerberg I."/>
            <person name="Brannstrom I.O."/>
            <person name="Guillou S."/>
            <person name="Cros-Aarteil S."/>
            <person name="Calhoun S."/>
            <person name="Haridas S."/>
            <person name="Kuo A."/>
            <person name="Mondo S."/>
            <person name="Pangilinan J."/>
            <person name="Riley R."/>
            <person name="LaButti K."/>
            <person name="Andreopoulos B."/>
            <person name="Lipzen A."/>
            <person name="Chen C."/>
            <person name="Yan M."/>
            <person name="Daum C."/>
            <person name="Ng V."/>
            <person name="Clum A."/>
            <person name="Steindorff A."/>
            <person name="Ohm R.A."/>
            <person name="Martin F."/>
            <person name="Silar P."/>
            <person name="Natvig D.O."/>
            <person name="Lalanne C."/>
            <person name="Gautier V."/>
            <person name="Ament-Velasquez S.L."/>
            <person name="Kruys A."/>
            <person name="Hutchinson M.I."/>
            <person name="Powell A.J."/>
            <person name="Barry K."/>
            <person name="Miller A.N."/>
            <person name="Grigoriev I.V."/>
            <person name="Debuchy R."/>
            <person name="Gladieux P."/>
            <person name="Hiltunen Thoren M."/>
            <person name="Johannesson H."/>
        </authorList>
    </citation>
    <scope>NUCLEOTIDE SEQUENCE</scope>
    <source>
        <strain evidence="6">CBS 123565</strain>
    </source>
</reference>
<reference evidence="6" key="2">
    <citation type="submission" date="2023-05" db="EMBL/GenBank/DDBJ databases">
        <authorList>
            <consortium name="Lawrence Berkeley National Laboratory"/>
            <person name="Steindorff A."/>
            <person name="Hensen N."/>
            <person name="Bonometti L."/>
            <person name="Westerberg I."/>
            <person name="Brannstrom I.O."/>
            <person name="Guillou S."/>
            <person name="Cros-Aarteil S."/>
            <person name="Calhoun S."/>
            <person name="Haridas S."/>
            <person name="Kuo A."/>
            <person name="Mondo S."/>
            <person name="Pangilinan J."/>
            <person name="Riley R."/>
            <person name="Labutti K."/>
            <person name="Andreopoulos B."/>
            <person name="Lipzen A."/>
            <person name="Chen C."/>
            <person name="Yanf M."/>
            <person name="Daum C."/>
            <person name="Ng V."/>
            <person name="Clum A."/>
            <person name="Ohm R."/>
            <person name="Martin F."/>
            <person name="Silar P."/>
            <person name="Natvig D."/>
            <person name="Lalanne C."/>
            <person name="Gautier V."/>
            <person name="Ament-Velasquez S.L."/>
            <person name="Kruys A."/>
            <person name="Hutchinson M.I."/>
            <person name="Powell A.J."/>
            <person name="Barry K."/>
            <person name="Miller A.N."/>
            <person name="Grigoriev I.V."/>
            <person name="Debuchy R."/>
            <person name="Gladieux P."/>
            <person name="Thoren M.H."/>
            <person name="Johannesson H."/>
        </authorList>
    </citation>
    <scope>NUCLEOTIDE SEQUENCE</scope>
    <source>
        <strain evidence="6">CBS 123565</strain>
    </source>
</reference>
<evidence type="ECO:0000256" key="3">
    <source>
        <dbReference type="ARBA" id="ARBA00045385"/>
    </source>
</evidence>